<dbReference type="InterPro" id="IPR051681">
    <property type="entry name" value="Ser/Thr_Kinases-Pseudokinases"/>
</dbReference>
<dbReference type="GO" id="GO:0004674">
    <property type="term" value="F:protein serine/threonine kinase activity"/>
    <property type="evidence" value="ECO:0007669"/>
    <property type="project" value="TreeGrafter"/>
</dbReference>
<dbReference type="InterPro" id="IPR000719">
    <property type="entry name" value="Prot_kinase_dom"/>
</dbReference>
<dbReference type="Pfam" id="PF00069">
    <property type="entry name" value="Pkinase"/>
    <property type="match status" value="1"/>
</dbReference>
<dbReference type="PRINTS" id="PR00109">
    <property type="entry name" value="TYRKINASE"/>
</dbReference>
<dbReference type="PIRSF" id="PIRSF000654">
    <property type="entry name" value="Integrin-linked_kinase"/>
    <property type="match status" value="1"/>
</dbReference>
<keyword evidence="1" id="KW-0547">Nucleotide-binding</keyword>
<proteinExistence type="predicted"/>
<dbReference type="Gene3D" id="1.10.510.10">
    <property type="entry name" value="Transferase(Phosphotransferase) domain 1"/>
    <property type="match status" value="1"/>
</dbReference>
<dbReference type="PANTHER" id="PTHR44329">
    <property type="entry name" value="SERINE/THREONINE-PROTEIN KINASE TNNI3K-RELATED"/>
    <property type="match status" value="1"/>
</dbReference>
<dbReference type="InterPro" id="IPR011009">
    <property type="entry name" value="Kinase-like_dom_sf"/>
</dbReference>
<accession>A0A6B2LDG9</accession>
<evidence type="ECO:0000256" key="2">
    <source>
        <dbReference type="ARBA" id="ARBA00022840"/>
    </source>
</evidence>
<dbReference type="PROSITE" id="PS50011">
    <property type="entry name" value="PROTEIN_KINASE_DOM"/>
    <property type="match status" value="1"/>
</dbReference>
<dbReference type="PANTHER" id="PTHR44329:SF260">
    <property type="entry name" value="PROTEIN KINASE DOMAIN-CONTAINING PROTEIN"/>
    <property type="match status" value="1"/>
</dbReference>
<evidence type="ECO:0000313" key="4">
    <source>
        <dbReference type="EMBL" id="NDV34887.1"/>
    </source>
</evidence>
<dbReference type="EMBL" id="GIBP01005918">
    <property type="protein sequence ID" value="NDV34887.1"/>
    <property type="molecule type" value="Transcribed_RNA"/>
</dbReference>
<sequence>MKLDQANVSSVYKIKRELTILDSMRDERTIKLLHYFRDDSAIYFVTHFYERGSLRNMIKMEQLDSEIYFTILQDICSALVYLHNNDPQILHLDLKPENVLISGIKDTRAVLCDFGLSETKKESASKSVRVTGGTFFYMAPDYQLYKTVTHKADIFSLGIMMWEMLSYELPYSHIPGDSSALPVLVKEGERPTWDDMQVPDDLKNLIITCWDANPKQRDDAVELKLKLEQISDLPLTFGKDIF</sequence>
<dbReference type="InterPro" id="IPR008271">
    <property type="entry name" value="Ser/Thr_kinase_AS"/>
</dbReference>
<dbReference type="GO" id="GO:0005524">
    <property type="term" value="F:ATP binding"/>
    <property type="evidence" value="ECO:0007669"/>
    <property type="project" value="UniProtKB-KW"/>
</dbReference>
<dbReference type="AlphaFoldDB" id="A0A6B2LDG9"/>
<protein>
    <recommendedName>
        <fullName evidence="3">Protein kinase domain-containing protein</fullName>
    </recommendedName>
</protein>
<dbReference type="SMART" id="SM00220">
    <property type="entry name" value="S_TKc"/>
    <property type="match status" value="1"/>
</dbReference>
<reference evidence="4" key="1">
    <citation type="journal article" date="2020" name="J. Eukaryot. Microbiol.">
        <title>De novo Sequencing, Assembly and Annotation of the Transcriptome for the Free-Living Testate Amoeba Arcella intermedia.</title>
        <authorList>
            <person name="Ribeiro G.M."/>
            <person name="Porfirio-Sousa A.L."/>
            <person name="Maurer-Alcala X.X."/>
            <person name="Katz L.A."/>
            <person name="Lahr D.J.G."/>
        </authorList>
    </citation>
    <scope>NUCLEOTIDE SEQUENCE</scope>
</reference>
<feature type="domain" description="Protein kinase" evidence="3">
    <location>
        <begin position="1"/>
        <end position="230"/>
    </location>
</feature>
<evidence type="ECO:0000259" key="3">
    <source>
        <dbReference type="PROSITE" id="PS50011"/>
    </source>
</evidence>
<dbReference type="PROSITE" id="PS00108">
    <property type="entry name" value="PROTEIN_KINASE_ST"/>
    <property type="match status" value="1"/>
</dbReference>
<keyword evidence="2" id="KW-0067">ATP-binding</keyword>
<dbReference type="InterPro" id="IPR001245">
    <property type="entry name" value="Ser-Thr/Tyr_kinase_cat_dom"/>
</dbReference>
<organism evidence="4">
    <name type="scientific">Arcella intermedia</name>
    <dbReference type="NCBI Taxonomy" id="1963864"/>
    <lineage>
        <taxon>Eukaryota</taxon>
        <taxon>Amoebozoa</taxon>
        <taxon>Tubulinea</taxon>
        <taxon>Elardia</taxon>
        <taxon>Arcellinida</taxon>
        <taxon>Sphaerothecina</taxon>
        <taxon>Arcellidae</taxon>
        <taxon>Arcella</taxon>
    </lineage>
</organism>
<dbReference type="SUPFAM" id="SSF56112">
    <property type="entry name" value="Protein kinase-like (PK-like)"/>
    <property type="match status" value="1"/>
</dbReference>
<evidence type="ECO:0000256" key="1">
    <source>
        <dbReference type="ARBA" id="ARBA00022741"/>
    </source>
</evidence>
<name>A0A6B2LDG9_9EUKA</name>